<dbReference type="InterPro" id="IPR025110">
    <property type="entry name" value="AMP-bd_C"/>
</dbReference>
<proteinExistence type="predicted"/>
<dbReference type="HOGENOM" id="CLU_000022_2_2_6"/>
<dbReference type="GO" id="GO:0031177">
    <property type="term" value="F:phosphopantetheine binding"/>
    <property type="evidence" value="ECO:0007669"/>
    <property type="project" value="InterPro"/>
</dbReference>
<protein>
    <submittedName>
        <fullName evidence="5">Putative ZmaO</fullName>
    </submittedName>
</protein>
<dbReference type="CDD" id="cd05930">
    <property type="entry name" value="A_NRPS"/>
    <property type="match status" value="1"/>
</dbReference>
<dbReference type="InterPro" id="IPR023213">
    <property type="entry name" value="CAT-like_dom_sf"/>
</dbReference>
<dbReference type="PANTHER" id="PTHR45398:SF1">
    <property type="entry name" value="ENZYME, PUTATIVE (JCVI)-RELATED"/>
    <property type="match status" value="1"/>
</dbReference>
<accession>A0A077NF03</accession>
<reference evidence="5" key="1">
    <citation type="submission" date="2013-07" db="EMBL/GenBank/DDBJ databases">
        <title>Sub-species coevolution in mutualistic symbiosis.</title>
        <authorList>
            <person name="Murfin K."/>
            <person name="Klassen J."/>
            <person name="Lee M."/>
            <person name="Forst S."/>
            <person name="Stock P."/>
            <person name="Goodrich-Blair H."/>
        </authorList>
    </citation>
    <scope>NUCLEOTIDE SEQUENCE [LARGE SCALE GENOMIC DNA]</scope>
    <source>
        <strain evidence="5">Puntauvense</strain>
    </source>
</reference>
<comment type="caution">
    <text evidence="5">The sequence shown here is derived from an EMBL/GenBank/DDBJ whole genome shotgun (WGS) entry which is preliminary data.</text>
</comment>
<name>A0A077NF03_XENBV</name>
<organism evidence="5">
    <name type="scientific">Xenorhabdus bovienii str. puntauvense</name>
    <dbReference type="NCBI Taxonomy" id="1398201"/>
    <lineage>
        <taxon>Bacteria</taxon>
        <taxon>Pseudomonadati</taxon>
        <taxon>Pseudomonadota</taxon>
        <taxon>Gammaproteobacteria</taxon>
        <taxon>Enterobacterales</taxon>
        <taxon>Morganellaceae</taxon>
        <taxon>Xenorhabdus</taxon>
    </lineage>
</organism>
<evidence type="ECO:0000256" key="2">
    <source>
        <dbReference type="ARBA" id="ARBA00022450"/>
    </source>
</evidence>
<dbReference type="SUPFAM" id="SSF47336">
    <property type="entry name" value="ACP-like"/>
    <property type="match status" value="1"/>
</dbReference>
<dbReference type="SUPFAM" id="SSF56801">
    <property type="entry name" value="Acetyl-CoA synthetase-like"/>
    <property type="match status" value="1"/>
</dbReference>
<keyword evidence="3" id="KW-0597">Phosphoprotein</keyword>
<comment type="cofactor">
    <cofactor evidence="1">
        <name>pantetheine 4'-phosphate</name>
        <dbReference type="ChEBI" id="CHEBI:47942"/>
    </cofactor>
</comment>
<evidence type="ECO:0000259" key="4">
    <source>
        <dbReference type="PROSITE" id="PS50075"/>
    </source>
</evidence>
<dbReference type="InterPro" id="IPR009081">
    <property type="entry name" value="PP-bd_ACP"/>
</dbReference>
<dbReference type="Gene3D" id="2.30.38.10">
    <property type="entry name" value="Luciferase, Domain 3"/>
    <property type="match status" value="1"/>
</dbReference>
<dbReference type="InterPro" id="IPR020845">
    <property type="entry name" value="AMP-binding_CS"/>
</dbReference>
<dbReference type="InterPro" id="IPR020806">
    <property type="entry name" value="PKS_PP-bd"/>
</dbReference>
<dbReference type="InterPro" id="IPR036736">
    <property type="entry name" value="ACP-like_sf"/>
</dbReference>
<dbReference type="InterPro" id="IPR010071">
    <property type="entry name" value="AA_adenyl_dom"/>
</dbReference>
<dbReference type="InterPro" id="IPR001242">
    <property type="entry name" value="Condensation_dom"/>
</dbReference>
<dbReference type="PANTHER" id="PTHR45398">
    <property type="match status" value="1"/>
</dbReference>
<dbReference type="PROSITE" id="PS00455">
    <property type="entry name" value="AMP_BINDING"/>
    <property type="match status" value="1"/>
</dbReference>
<gene>
    <name evidence="5" type="ORF">XBP1_2630014</name>
</gene>
<dbReference type="NCBIfam" id="TIGR01733">
    <property type="entry name" value="AA-adenyl-dom"/>
    <property type="match status" value="1"/>
</dbReference>
<dbReference type="SMART" id="SM00823">
    <property type="entry name" value="PKS_PP"/>
    <property type="match status" value="1"/>
</dbReference>
<dbReference type="Gene3D" id="3.30.559.30">
    <property type="entry name" value="Nonribosomal peptide synthetase, condensation domain"/>
    <property type="match status" value="2"/>
</dbReference>
<dbReference type="PROSITE" id="PS50075">
    <property type="entry name" value="CARRIER"/>
    <property type="match status" value="1"/>
</dbReference>
<dbReference type="InterPro" id="IPR045851">
    <property type="entry name" value="AMP-bd_C_sf"/>
</dbReference>
<evidence type="ECO:0000256" key="1">
    <source>
        <dbReference type="ARBA" id="ARBA00001957"/>
    </source>
</evidence>
<feature type="domain" description="Carrier" evidence="4">
    <location>
        <begin position="957"/>
        <end position="1031"/>
    </location>
</feature>
<keyword evidence="2" id="KW-0596">Phosphopantetheine</keyword>
<dbReference type="Gene3D" id="3.30.300.30">
    <property type="match status" value="1"/>
</dbReference>
<dbReference type="Proteomes" id="UP000028511">
    <property type="component" value="Unassembled WGS sequence"/>
</dbReference>
<dbReference type="SUPFAM" id="SSF52777">
    <property type="entry name" value="CoA-dependent acyltransferases"/>
    <property type="match status" value="4"/>
</dbReference>
<evidence type="ECO:0000256" key="3">
    <source>
        <dbReference type="ARBA" id="ARBA00022553"/>
    </source>
</evidence>
<dbReference type="Pfam" id="PF00668">
    <property type="entry name" value="Condensation"/>
    <property type="match status" value="2"/>
</dbReference>
<dbReference type="Gene3D" id="3.30.559.10">
    <property type="entry name" value="Chloramphenicol acetyltransferase-like domain"/>
    <property type="match status" value="2"/>
</dbReference>
<dbReference type="Gene3D" id="3.40.50.980">
    <property type="match status" value="2"/>
</dbReference>
<sequence>MSCGNKLYSMTRIQRGIWATEEKYQGTGMFNIGGTCSVEKNLDLVKLRDAIIQIIRENQCLNFVLNNEVPPKLVTSERTEFMIGKFDFSANDKPDDAFDQWRHQVLSAQMQTDSSLYDFSVYKVTERKYGFLIKLHHIIADATTMQNMISRICECYENSVNNKEDAKIVEDDQQYFLDREEKYLSSHSHSKDSEYWQSALSNLDGGTHFILGNKSLATAAKRKVYNIPNRVSDHVKALASLCGCSESSIYLAALYLLLGRFSGQETLTIGMPLHGRKKTDSHRNSMTVSTIALQCEVDEEQSFEDLLHQVSKNTREAYRHQRFDYSDLLKTVSNKNERSEEIFDVSYNYSNTKYEITLENLPLIVEDIFPGEQQYSIQFLVKELFNEKITKIYCDFKTNEYSEQQVDSIIDQFIVTCEQVCQFPSRKLAEFDLVSQSQLKEIESAKYNSARTHLTVIELFNQTACTNPERVAVIEGDTEVTYADLQYKVNAISNKLKEYSISTDSRVAVLLPKSSLQIAALLAIMHIGATYVPLERDLPDERIAYILNDSLCSLVLCPTEWASSLPEHFPHYDLTSLQTSYGIHLETVPCECQSETAAYLIYTSGSTGLPKGTVIRQAELVNYCQWAAKTYYPEKSDVAAYYTPLTFDLTVTSIFPPLLAGAAIKIYRESTNFVLSEIIHDSKATVIKCTPSHLQAIKHENIEQHCSVRRFVVGGESLKVEVASHTDTQFHGKVEILNEYGPTETVVGCMIHKYNPHHDKAISVPIGIPIDNTQIYILDKHGRHCAPYIKGEIVIAGNGISAGYWNKEELTREKFVTDKFHPSQRSYLSSDLAYRDATGNIIYIGRIDKQIKIRGHRIELDEIESRLLKHELVKDAVVLVDEIESGSAILKAFIVADDKKTASKPLLSDYLSSYLPAYMVPQYFKFIDEIPLTFNGKVNTDVLSQIKFEVEEIDDEIGNSDIERNVLDEFKHILRCEELTVNSNFYQYGGDSIKAIQLVTLLQRKGLVVKVKDIFQSPTPRALCRLINDRTPVSCEEEDIEVNEFALTPIMKWFTGLGLDRKDIYHQMLTLKISSQLDDSDLEKIFNRLISSHPILNTYFDESRRKLLVKDNDSLVKIDVLDVTGFEEKESIVRNRLNETEWPQTPLFQAVMLRKEGEQELMVFAHHLVVDGVSWRILLDDLNLLASQRVQGKTLSLPKPNNRFAKWVNLVEDHYRDLDADEQSYWQAQSRSTALADIAKYSSEKPEIKYFNTNLTTRDQGQFLQLCSSMKIKPNELFFAIFTYALFKQFDKNNFAVELEGIGRSLHSSDLDLNRTVGWFTSIYPLVIDCNKDIISHIKQAKERLRAVKDNGMGYQSIRYSPTGSQYEYEHKLPRFNYLGDFDQSETTDLIQIKSIHPNIISHEDNLYTDLLDCNIYWEGSCKVSMSYLNTHVNESDITNITNTLRDTLESLLNLEDQLYQRVYTLTDFPTISLSSTELEDLVSQLSI</sequence>
<dbReference type="GO" id="GO:0003824">
    <property type="term" value="F:catalytic activity"/>
    <property type="evidence" value="ECO:0007669"/>
    <property type="project" value="InterPro"/>
</dbReference>
<dbReference type="RefSeq" id="WP_071826775.1">
    <property type="nucleotide sequence ID" value="NZ_CAWLWN010000225.1"/>
</dbReference>
<dbReference type="EMBL" id="CBSW010000183">
    <property type="protein sequence ID" value="CDG97424.1"/>
    <property type="molecule type" value="Genomic_DNA"/>
</dbReference>
<dbReference type="Pfam" id="PF00550">
    <property type="entry name" value="PP-binding"/>
    <property type="match status" value="1"/>
</dbReference>
<dbReference type="InterPro" id="IPR006162">
    <property type="entry name" value="Ppantetheine_attach_site"/>
</dbReference>
<dbReference type="Pfam" id="PF00501">
    <property type="entry name" value="AMP-binding"/>
    <property type="match status" value="1"/>
</dbReference>
<dbReference type="Pfam" id="PF13193">
    <property type="entry name" value="AMP-binding_C"/>
    <property type="match status" value="1"/>
</dbReference>
<dbReference type="InterPro" id="IPR000873">
    <property type="entry name" value="AMP-dep_synth/lig_dom"/>
</dbReference>
<dbReference type="Gene3D" id="1.10.1200.10">
    <property type="entry name" value="ACP-like"/>
    <property type="match status" value="1"/>
</dbReference>
<evidence type="ECO:0000313" key="5">
    <source>
        <dbReference type="EMBL" id="CDG97424.1"/>
    </source>
</evidence>
<dbReference type="PROSITE" id="PS00012">
    <property type="entry name" value="PHOSPHOPANTETHEINE"/>
    <property type="match status" value="1"/>
</dbReference>